<proteinExistence type="predicted"/>
<gene>
    <name evidence="2" type="ORF">F7R25_29530</name>
</gene>
<feature type="transmembrane region" description="Helical" evidence="1">
    <location>
        <begin position="7"/>
        <end position="28"/>
    </location>
</feature>
<evidence type="ECO:0000313" key="3">
    <source>
        <dbReference type="Proteomes" id="UP000473470"/>
    </source>
</evidence>
<keyword evidence="1" id="KW-1133">Transmembrane helix</keyword>
<dbReference type="Proteomes" id="UP000473470">
    <property type="component" value="Unassembled WGS sequence"/>
</dbReference>
<dbReference type="RefSeq" id="WP_150999252.1">
    <property type="nucleotide sequence ID" value="NZ_CABVPM010000020.1"/>
</dbReference>
<accession>A0A6L3MNU1</accession>
<evidence type="ECO:0000313" key="2">
    <source>
        <dbReference type="EMBL" id="KAB0633563.1"/>
    </source>
</evidence>
<feature type="transmembrane region" description="Helical" evidence="1">
    <location>
        <begin position="143"/>
        <end position="172"/>
    </location>
</feature>
<keyword evidence="1" id="KW-0472">Membrane</keyword>
<keyword evidence="1" id="KW-0812">Transmembrane</keyword>
<name>A0A6L3MNU1_9BURK</name>
<evidence type="ECO:0000256" key="1">
    <source>
        <dbReference type="SAM" id="Phobius"/>
    </source>
</evidence>
<dbReference type="EMBL" id="VZOK01000065">
    <property type="protein sequence ID" value="KAB0633563.1"/>
    <property type="molecule type" value="Genomic_DNA"/>
</dbReference>
<dbReference type="AlphaFoldDB" id="A0A6L3MNU1"/>
<comment type="caution">
    <text evidence="2">The sequence shown here is derived from an EMBL/GenBank/DDBJ whole genome shotgun (WGS) entry which is preliminary data.</text>
</comment>
<sequence length="181" mass="20549">MPALLKYYRHCPAMLALHIAGALIAWFAPVDVLGQYPVLRSLASIAGDISPVVNSAAKKSAFPEVTELYFAVMYISMPMRVFDGVRIFYLERNYTLGKMRASLRGRVLVSFSLIFFFGFWIVALVFGRPYYEINIMPISQSRIWLGLIGPIFAGGMEVFGISVGLVWTYIFFSWMRSKFWG</sequence>
<organism evidence="2 3">
    <name type="scientific">Burkholderia stagnalis</name>
    <dbReference type="NCBI Taxonomy" id="1503054"/>
    <lineage>
        <taxon>Bacteria</taxon>
        <taxon>Pseudomonadati</taxon>
        <taxon>Pseudomonadota</taxon>
        <taxon>Betaproteobacteria</taxon>
        <taxon>Burkholderiales</taxon>
        <taxon>Burkholderiaceae</taxon>
        <taxon>Burkholderia</taxon>
        <taxon>Burkholderia cepacia complex</taxon>
    </lineage>
</organism>
<reference evidence="2 3" key="1">
    <citation type="submission" date="2019-09" db="EMBL/GenBank/DDBJ databases">
        <title>Draft genome sequences of 48 bacterial type strains from the CCUG.</title>
        <authorList>
            <person name="Tunovic T."/>
            <person name="Pineiro-Iglesias B."/>
            <person name="Unosson C."/>
            <person name="Inganas E."/>
            <person name="Ohlen M."/>
            <person name="Cardew S."/>
            <person name="Jensie-Markopoulos S."/>
            <person name="Salva-Serra F."/>
            <person name="Jaen-Luchoro D."/>
            <person name="Karlsson R."/>
            <person name="Svensson-Stadler L."/>
            <person name="Chun J."/>
            <person name="Moore E."/>
        </authorList>
    </citation>
    <scope>NUCLEOTIDE SEQUENCE [LARGE SCALE GENOMIC DNA]</scope>
    <source>
        <strain evidence="2 3">CCUG 65686</strain>
    </source>
</reference>
<protein>
    <submittedName>
        <fullName evidence="2">Uncharacterized protein</fullName>
    </submittedName>
</protein>
<feature type="transmembrane region" description="Helical" evidence="1">
    <location>
        <begin position="68"/>
        <end position="89"/>
    </location>
</feature>
<feature type="transmembrane region" description="Helical" evidence="1">
    <location>
        <begin position="109"/>
        <end position="131"/>
    </location>
</feature>